<accession>A0A2S6I0E0</accession>
<dbReference type="InterPro" id="IPR007138">
    <property type="entry name" value="ABM_dom"/>
</dbReference>
<dbReference type="RefSeq" id="WP_104421655.1">
    <property type="nucleotide sequence ID" value="NZ_PTJC01000008.1"/>
</dbReference>
<dbReference type="SUPFAM" id="SSF54909">
    <property type="entry name" value="Dimeric alpha+beta barrel"/>
    <property type="match status" value="1"/>
</dbReference>
<dbReference type="InterPro" id="IPR011008">
    <property type="entry name" value="Dimeric_a/b-barrel"/>
</dbReference>
<comment type="caution">
    <text evidence="2">The sequence shown here is derived from an EMBL/GenBank/DDBJ whole genome shotgun (WGS) entry which is preliminary data.</text>
</comment>
<dbReference type="Proteomes" id="UP000237662">
    <property type="component" value="Unassembled WGS sequence"/>
</dbReference>
<sequence>MSKQLYLTAQFELDNPDAFASTFGEHSKASRAKEGCLFFYLIRDRDNPARFATMECWDTYAHFEQHVADDEHTEFQSKLKPHLRGKPQVMEADLVMGME</sequence>
<keyword evidence="2" id="KW-0503">Monooxygenase</keyword>
<proteinExistence type="predicted"/>
<dbReference type="GO" id="GO:0004497">
    <property type="term" value="F:monooxygenase activity"/>
    <property type="evidence" value="ECO:0007669"/>
    <property type="project" value="UniProtKB-KW"/>
</dbReference>
<organism evidence="2 3">
    <name type="scientific">Neolewinella xylanilytica</name>
    <dbReference type="NCBI Taxonomy" id="1514080"/>
    <lineage>
        <taxon>Bacteria</taxon>
        <taxon>Pseudomonadati</taxon>
        <taxon>Bacteroidota</taxon>
        <taxon>Saprospiria</taxon>
        <taxon>Saprospirales</taxon>
        <taxon>Lewinellaceae</taxon>
        <taxon>Neolewinella</taxon>
    </lineage>
</organism>
<dbReference type="Gene3D" id="3.30.70.100">
    <property type="match status" value="1"/>
</dbReference>
<protein>
    <submittedName>
        <fullName evidence="2">Quinol monooxygenase YgiN</fullName>
    </submittedName>
</protein>
<dbReference type="EMBL" id="PTJC01000008">
    <property type="protein sequence ID" value="PPK84326.1"/>
    <property type="molecule type" value="Genomic_DNA"/>
</dbReference>
<dbReference type="Pfam" id="PF03992">
    <property type="entry name" value="ABM"/>
    <property type="match status" value="1"/>
</dbReference>
<reference evidence="2 3" key="1">
    <citation type="submission" date="2018-02" db="EMBL/GenBank/DDBJ databases">
        <title>Genomic Encyclopedia of Archaeal and Bacterial Type Strains, Phase II (KMG-II): from individual species to whole genera.</title>
        <authorList>
            <person name="Goeker M."/>
        </authorList>
    </citation>
    <scope>NUCLEOTIDE SEQUENCE [LARGE SCALE GENOMIC DNA]</scope>
    <source>
        <strain evidence="2 3">DSM 29526</strain>
    </source>
</reference>
<keyword evidence="3" id="KW-1185">Reference proteome</keyword>
<evidence type="ECO:0000259" key="1">
    <source>
        <dbReference type="PROSITE" id="PS51725"/>
    </source>
</evidence>
<feature type="domain" description="ABM" evidence="1">
    <location>
        <begin position="5"/>
        <end position="92"/>
    </location>
</feature>
<dbReference type="AlphaFoldDB" id="A0A2S6I0E0"/>
<dbReference type="OrthoDB" id="9806189at2"/>
<gene>
    <name evidence="2" type="ORF">CLV84_4096</name>
</gene>
<evidence type="ECO:0000313" key="3">
    <source>
        <dbReference type="Proteomes" id="UP000237662"/>
    </source>
</evidence>
<keyword evidence="2" id="KW-0560">Oxidoreductase</keyword>
<dbReference type="PROSITE" id="PS51725">
    <property type="entry name" value="ABM"/>
    <property type="match status" value="1"/>
</dbReference>
<evidence type="ECO:0000313" key="2">
    <source>
        <dbReference type="EMBL" id="PPK84326.1"/>
    </source>
</evidence>
<name>A0A2S6I0E0_9BACT</name>